<dbReference type="EMBL" id="JACHNZ010000015">
    <property type="protein sequence ID" value="MBB4631954.1"/>
    <property type="molecule type" value="Genomic_DNA"/>
</dbReference>
<dbReference type="RefSeq" id="WP_184067592.1">
    <property type="nucleotide sequence ID" value="NZ_JACHNZ010000015.1"/>
</dbReference>
<gene>
    <name evidence="3" type="ORF">GGQ98_001571</name>
</gene>
<organism evidence="3 4">
    <name type="scientific">Sphingosinicella soli</name>
    <dbReference type="NCBI Taxonomy" id="333708"/>
    <lineage>
        <taxon>Bacteria</taxon>
        <taxon>Pseudomonadati</taxon>
        <taxon>Pseudomonadota</taxon>
        <taxon>Alphaproteobacteria</taxon>
        <taxon>Sphingomonadales</taxon>
        <taxon>Sphingosinicellaceae</taxon>
        <taxon>Sphingosinicella</taxon>
    </lineage>
</organism>
<reference evidence="3 4" key="1">
    <citation type="submission" date="2020-08" db="EMBL/GenBank/DDBJ databases">
        <title>Genomic Encyclopedia of Type Strains, Phase IV (KMG-IV): sequencing the most valuable type-strain genomes for metagenomic binning, comparative biology and taxonomic classification.</title>
        <authorList>
            <person name="Goeker M."/>
        </authorList>
    </citation>
    <scope>NUCLEOTIDE SEQUENCE [LARGE SCALE GENOMIC DNA]</scope>
    <source>
        <strain evidence="3 4">DSM 17328</strain>
    </source>
</reference>
<dbReference type="PANTHER" id="PTHR24321:SF11">
    <property type="entry name" value="BLR0893 PROTEIN"/>
    <property type="match status" value="1"/>
</dbReference>
<dbReference type="FunFam" id="3.40.50.720:FF:000084">
    <property type="entry name" value="Short-chain dehydrogenase reductase"/>
    <property type="match status" value="1"/>
</dbReference>
<dbReference type="Gene3D" id="3.40.50.720">
    <property type="entry name" value="NAD(P)-binding Rossmann-like Domain"/>
    <property type="match status" value="1"/>
</dbReference>
<dbReference type="PANTHER" id="PTHR24321">
    <property type="entry name" value="DEHYDROGENASES, SHORT CHAIN"/>
    <property type="match status" value="1"/>
</dbReference>
<dbReference type="AlphaFoldDB" id="A0A7W7F6P5"/>
<dbReference type="SUPFAM" id="SSF51735">
    <property type="entry name" value="NAD(P)-binding Rossmann-fold domains"/>
    <property type="match status" value="1"/>
</dbReference>
<name>A0A7W7F6P5_9SPHN</name>
<evidence type="ECO:0000313" key="3">
    <source>
        <dbReference type="EMBL" id="MBB4631954.1"/>
    </source>
</evidence>
<dbReference type="PRINTS" id="PR00081">
    <property type="entry name" value="GDHRDH"/>
</dbReference>
<protein>
    <submittedName>
        <fullName evidence="3">NAD(P)-dependent dehydrogenase (Short-subunit alcohol dehydrogenase family)</fullName>
    </submittedName>
</protein>
<evidence type="ECO:0000313" key="4">
    <source>
        <dbReference type="Proteomes" id="UP000566324"/>
    </source>
</evidence>
<dbReference type="PRINTS" id="PR00080">
    <property type="entry name" value="SDRFAMILY"/>
</dbReference>
<dbReference type="Pfam" id="PF13561">
    <property type="entry name" value="adh_short_C2"/>
    <property type="match status" value="1"/>
</dbReference>
<dbReference type="InterPro" id="IPR036291">
    <property type="entry name" value="NAD(P)-bd_dom_sf"/>
</dbReference>
<comment type="caution">
    <text evidence="3">The sequence shown here is derived from an EMBL/GenBank/DDBJ whole genome shotgun (WGS) entry which is preliminary data.</text>
</comment>
<evidence type="ECO:0000256" key="1">
    <source>
        <dbReference type="ARBA" id="ARBA00006484"/>
    </source>
</evidence>
<accession>A0A7W7F6P5</accession>
<dbReference type="InterPro" id="IPR002347">
    <property type="entry name" value="SDR_fam"/>
</dbReference>
<dbReference type="NCBIfam" id="NF005559">
    <property type="entry name" value="PRK07231.1"/>
    <property type="match status" value="1"/>
</dbReference>
<dbReference type="GO" id="GO:0016491">
    <property type="term" value="F:oxidoreductase activity"/>
    <property type="evidence" value="ECO:0007669"/>
    <property type="project" value="UniProtKB-KW"/>
</dbReference>
<keyword evidence="4" id="KW-1185">Reference proteome</keyword>
<dbReference type="InterPro" id="IPR020904">
    <property type="entry name" value="Sc_DH/Rdtase_CS"/>
</dbReference>
<comment type="similarity">
    <text evidence="1">Belongs to the short-chain dehydrogenases/reductases (SDR) family.</text>
</comment>
<keyword evidence="2" id="KW-0560">Oxidoreductase</keyword>
<dbReference type="Proteomes" id="UP000566324">
    <property type="component" value="Unassembled WGS sequence"/>
</dbReference>
<sequence>MTERFAGKRVIVTGGASGIGAAAARRFASEGAKVVIADRQYKGEDVAHKICAAGGVAVFQPVDLASAADCETMVRRAIDSFGGLDIAFNNGAIAGAGMLAADEPEETWDRIVGINMKSVYLSMKYEIAAMLNNGGGVIVNTSSVAGLFGEPGAASYSASKHGVIGMSKSAALDYIGQGIRINVLCPGGTNTEMLAEWMQNPEIAAKVMSAQPIGRLASPEEMAGAALFLASEDSAFMVGHAMVVDGGLTIR</sequence>
<proteinExistence type="inferred from homology"/>
<evidence type="ECO:0000256" key="2">
    <source>
        <dbReference type="ARBA" id="ARBA00023002"/>
    </source>
</evidence>
<dbReference type="PROSITE" id="PS00061">
    <property type="entry name" value="ADH_SHORT"/>
    <property type="match status" value="1"/>
</dbReference>